<evidence type="ECO:0000259" key="1">
    <source>
        <dbReference type="SMART" id="SM00387"/>
    </source>
</evidence>
<dbReference type="InterPro" id="IPR036890">
    <property type="entry name" value="HATPase_C_sf"/>
</dbReference>
<name>A0A437MM14_9PROT</name>
<dbReference type="Pfam" id="PF02518">
    <property type="entry name" value="HATPase_c"/>
    <property type="match status" value="1"/>
</dbReference>
<dbReference type="InterPro" id="IPR003594">
    <property type="entry name" value="HATPase_dom"/>
</dbReference>
<dbReference type="AlphaFoldDB" id="A0A437MM14"/>
<dbReference type="Proteomes" id="UP000282957">
    <property type="component" value="Unassembled WGS sequence"/>
</dbReference>
<keyword evidence="2" id="KW-0067">ATP-binding</keyword>
<accession>A0A437MM14</accession>
<proteinExistence type="predicted"/>
<gene>
    <name evidence="2" type="ORF">EOD42_00745</name>
</gene>
<dbReference type="EMBL" id="SACL01000001">
    <property type="protein sequence ID" value="RVT98675.1"/>
    <property type="molecule type" value="Genomic_DNA"/>
</dbReference>
<evidence type="ECO:0000313" key="3">
    <source>
        <dbReference type="Proteomes" id="UP000282957"/>
    </source>
</evidence>
<keyword evidence="2" id="KW-0547">Nucleotide-binding</keyword>
<dbReference type="SUPFAM" id="SSF55874">
    <property type="entry name" value="ATPase domain of HSP90 chaperone/DNA topoisomerase II/histidine kinase"/>
    <property type="match status" value="1"/>
</dbReference>
<evidence type="ECO:0000313" key="2">
    <source>
        <dbReference type="EMBL" id="RVT98675.1"/>
    </source>
</evidence>
<feature type="domain" description="Histidine kinase/HSP90-like ATPase" evidence="1">
    <location>
        <begin position="77"/>
        <end position="171"/>
    </location>
</feature>
<reference evidence="2 3" key="1">
    <citation type="submission" date="2019-01" db="EMBL/GenBank/DDBJ databases">
        <authorList>
            <person name="Chen W.-M."/>
        </authorList>
    </citation>
    <scope>NUCLEOTIDE SEQUENCE [LARGE SCALE GENOMIC DNA]</scope>
    <source>
        <strain evidence="2 3">CCP-6</strain>
    </source>
</reference>
<organism evidence="2 3">
    <name type="scientific">Rhodovarius crocodyli</name>
    <dbReference type="NCBI Taxonomy" id="1979269"/>
    <lineage>
        <taxon>Bacteria</taxon>
        <taxon>Pseudomonadati</taxon>
        <taxon>Pseudomonadota</taxon>
        <taxon>Alphaproteobacteria</taxon>
        <taxon>Acetobacterales</taxon>
        <taxon>Roseomonadaceae</taxon>
        <taxon>Rhodovarius</taxon>
    </lineage>
</organism>
<dbReference type="SMART" id="SM00387">
    <property type="entry name" value="HATPase_c"/>
    <property type="match status" value="1"/>
</dbReference>
<sequence>MIDDAHRSSANDRLLRDLARRITLSVSLSDALFGIVSSPRSMHERMNSICAGTIELLGDPDQVIHLDLKLDGECPAHLRETLLRGTSEMLGNAIKHGLHERMVGRITVRLIVGISETRLTVEDDGWGFCAACEEGDGLGLTQALAEQHGGTSSVQRIRYGTRAEMVLPNRRDEGDDPDHP</sequence>
<comment type="caution">
    <text evidence="2">The sequence shown here is derived from an EMBL/GenBank/DDBJ whole genome shotgun (WGS) entry which is preliminary data.</text>
</comment>
<dbReference type="GO" id="GO:0005524">
    <property type="term" value="F:ATP binding"/>
    <property type="evidence" value="ECO:0007669"/>
    <property type="project" value="UniProtKB-KW"/>
</dbReference>
<keyword evidence="3" id="KW-1185">Reference proteome</keyword>
<protein>
    <submittedName>
        <fullName evidence="2">ATP-binding protein</fullName>
    </submittedName>
</protein>
<dbReference type="Gene3D" id="3.30.565.10">
    <property type="entry name" value="Histidine kinase-like ATPase, C-terminal domain"/>
    <property type="match status" value="1"/>
</dbReference>